<proteinExistence type="predicted"/>
<organism evidence="1">
    <name type="scientific">Arundo donax</name>
    <name type="common">Giant reed</name>
    <name type="synonym">Donax arundinaceus</name>
    <dbReference type="NCBI Taxonomy" id="35708"/>
    <lineage>
        <taxon>Eukaryota</taxon>
        <taxon>Viridiplantae</taxon>
        <taxon>Streptophyta</taxon>
        <taxon>Embryophyta</taxon>
        <taxon>Tracheophyta</taxon>
        <taxon>Spermatophyta</taxon>
        <taxon>Magnoliopsida</taxon>
        <taxon>Liliopsida</taxon>
        <taxon>Poales</taxon>
        <taxon>Poaceae</taxon>
        <taxon>PACMAD clade</taxon>
        <taxon>Arundinoideae</taxon>
        <taxon>Arundineae</taxon>
        <taxon>Arundo</taxon>
    </lineage>
</organism>
<reference evidence="1" key="1">
    <citation type="submission" date="2014-09" db="EMBL/GenBank/DDBJ databases">
        <authorList>
            <person name="Magalhaes I.L.F."/>
            <person name="Oliveira U."/>
            <person name="Santos F.R."/>
            <person name="Vidigal T.H.D.A."/>
            <person name="Brescovit A.D."/>
            <person name="Santos A.J."/>
        </authorList>
    </citation>
    <scope>NUCLEOTIDE SEQUENCE</scope>
    <source>
        <tissue evidence="1">Shoot tissue taken approximately 20 cm above the soil surface</tissue>
    </source>
</reference>
<name>A0A0A9S6H8_ARUDO</name>
<sequence>MPRISIRGERVHMAEPLKHRKKVYRERGGVATREEWGGLHTDTK</sequence>
<evidence type="ECO:0000313" key="1">
    <source>
        <dbReference type="EMBL" id="JAD17636.1"/>
    </source>
</evidence>
<accession>A0A0A9S6H8</accession>
<dbReference type="EMBL" id="GBRH01280259">
    <property type="protein sequence ID" value="JAD17636.1"/>
    <property type="molecule type" value="Transcribed_RNA"/>
</dbReference>
<protein>
    <submittedName>
        <fullName evidence="1">Uncharacterized protein</fullName>
    </submittedName>
</protein>
<reference evidence="1" key="2">
    <citation type="journal article" date="2015" name="Data Brief">
        <title>Shoot transcriptome of the giant reed, Arundo donax.</title>
        <authorList>
            <person name="Barrero R.A."/>
            <person name="Guerrero F.D."/>
            <person name="Moolhuijzen P."/>
            <person name="Goolsby J.A."/>
            <person name="Tidwell J."/>
            <person name="Bellgard S.E."/>
            <person name="Bellgard M.I."/>
        </authorList>
    </citation>
    <scope>NUCLEOTIDE SEQUENCE</scope>
    <source>
        <tissue evidence="1">Shoot tissue taken approximately 20 cm above the soil surface</tissue>
    </source>
</reference>
<dbReference type="AlphaFoldDB" id="A0A0A9S6H8"/>